<comment type="caution">
    <text evidence="1">The sequence shown here is derived from an EMBL/GenBank/DDBJ whole genome shotgun (WGS) entry which is preliminary data.</text>
</comment>
<dbReference type="Proteomes" id="UP001159405">
    <property type="component" value="Unassembled WGS sequence"/>
</dbReference>
<evidence type="ECO:0000313" key="2">
    <source>
        <dbReference type="Proteomes" id="UP001159405"/>
    </source>
</evidence>
<name>A0ABN8RJR3_9CNID</name>
<proteinExistence type="predicted"/>
<keyword evidence="2" id="KW-1185">Reference proteome</keyword>
<reference evidence="1 2" key="1">
    <citation type="submission" date="2022-05" db="EMBL/GenBank/DDBJ databases">
        <authorList>
            <consortium name="Genoscope - CEA"/>
            <person name="William W."/>
        </authorList>
    </citation>
    <scope>NUCLEOTIDE SEQUENCE [LARGE SCALE GENOMIC DNA]</scope>
</reference>
<feature type="non-terminal residue" evidence="1">
    <location>
        <position position="125"/>
    </location>
</feature>
<gene>
    <name evidence="1" type="ORF">PLOB_00021682</name>
</gene>
<sequence>MICGSLMAVVNGLIPSLGAMIYGNLTDELVIRKNCNCTLNESGATIMLTHLINLEMIEPKVGEIDVMNAKSIEVLLNETINRVVVVGLNGQQLVYKTFERVASVRMTGTVLTGEGTAGIDVRGTH</sequence>
<organism evidence="1 2">
    <name type="scientific">Porites lobata</name>
    <dbReference type="NCBI Taxonomy" id="104759"/>
    <lineage>
        <taxon>Eukaryota</taxon>
        <taxon>Metazoa</taxon>
        <taxon>Cnidaria</taxon>
        <taxon>Anthozoa</taxon>
        <taxon>Hexacorallia</taxon>
        <taxon>Scleractinia</taxon>
        <taxon>Fungiina</taxon>
        <taxon>Poritidae</taxon>
        <taxon>Porites</taxon>
    </lineage>
</organism>
<accession>A0ABN8RJR3</accession>
<evidence type="ECO:0000313" key="1">
    <source>
        <dbReference type="EMBL" id="CAH3179232.1"/>
    </source>
</evidence>
<protein>
    <submittedName>
        <fullName evidence="1">Uncharacterized protein</fullName>
    </submittedName>
</protein>
<dbReference type="EMBL" id="CALNXK010000252">
    <property type="protein sequence ID" value="CAH3179232.1"/>
    <property type="molecule type" value="Genomic_DNA"/>
</dbReference>